<name>A0A0R3X3K3_HYDTA</name>
<evidence type="ECO:0000313" key="1">
    <source>
        <dbReference type="EMBL" id="VDM32391.1"/>
    </source>
</evidence>
<evidence type="ECO:0000313" key="3">
    <source>
        <dbReference type="WBParaSite" id="TTAC_0000793301-mRNA-1"/>
    </source>
</evidence>
<dbReference type="Proteomes" id="UP000274429">
    <property type="component" value="Unassembled WGS sequence"/>
</dbReference>
<dbReference type="AlphaFoldDB" id="A0A0R3X3K3"/>
<dbReference type="STRING" id="6205.A0A0R3X3K3"/>
<reference evidence="3" key="1">
    <citation type="submission" date="2017-02" db="UniProtKB">
        <authorList>
            <consortium name="WormBaseParasite"/>
        </authorList>
    </citation>
    <scope>IDENTIFICATION</scope>
</reference>
<organism evidence="3">
    <name type="scientific">Hydatigena taeniaeformis</name>
    <name type="common">Feline tapeworm</name>
    <name type="synonym">Taenia taeniaeformis</name>
    <dbReference type="NCBI Taxonomy" id="6205"/>
    <lineage>
        <taxon>Eukaryota</taxon>
        <taxon>Metazoa</taxon>
        <taxon>Spiralia</taxon>
        <taxon>Lophotrochozoa</taxon>
        <taxon>Platyhelminthes</taxon>
        <taxon>Cestoda</taxon>
        <taxon>Eucestoda</taxon>
        <taxon>Cyclophyllidea</taxon>
        <taxon>Taeniidae</taxon>
        <taxon>Hydatigera</taxon>
    </lineage>
</organism>
<accession>A0A0R3X3K3</accession>
<dbReference type="OrthoDB" id="420422at2759"/>
<keyword evidence="2" id="KW-1185">Reference proteome</keyword>
<dbReference type="WBParaSite" id="TTAC_0000793301-mRNA-1">
    <property type="protein sequence ID" value="TTAC_0000793301-mRNA-1"/>
    <property type="gene ID" value="TTAC_0000793301"/>
</dbReference>
<gene>
    <name evidence="1" type="ORF">TTAC_LOCUS7918</name>
</gene>
<reference evidence="1 2" key="2">
    <citation type="submission" date="2018-11" db="EMBL/GenBank/DDBJ databases">
        <authorList>
            <consortium name="Pathogen Informatics"/>
        </authorList>
    </citation>
    <scope>NUCLEOTIDE SEQUENCE [LARGE SCALE GENOMIC DNA]</scope>
</reference>
<evidence type="ECO:0000313" key="2">
    <source>
        <dbReference type="Proteomes" id="UP000274429"/>
    </source>
</evidence>
<sequence length="207" mass="23273">MELHAESGLKIAARILAREKPSIFEALFVDPVGSNFGPDIADFAFPKDAFSMKQKVIFNTILVHIFPSYVNGEKTEGLEGKCILIDTNSSFPILAFTLFTEKFLSTRYPATSHSALVDEVNEFLTHLPDLESICICTRMLLSAKVGFLFRKVPHSQDLRRNTLPFYYRPNQRVVFQDGDPQSRQITVEITDGDGPAFSSAFKLFTQV</sequence>
<proteinExistence type="predicted"/>
<protein>
    <submittedName>
        <fullName evidence="1 3">Uncharacterized protein</fullName>
    </submittedName>
</protein>
<dbReference type="EMBL" id="UYWX01020420">
    <property type="protein sequence ID" value="VDM32391.1"/>
    <property type="molecule type" value="Genomic_DNA"/>
</dbReference>